<dbReference type="AlphaFoldDB" id="A0A6A3BTW3"/>
<feature type="transmembrane region" description="Helical" evidence="1">
    <location>
        <begin position="13"/>
        <end position="30"/>
    </location>
</feature>
<dbReference type="EMBL" id="VEPZ02000758">
    <property type="protein sequence ID" value="KAE8720256.1"/>
    <property type="molecule type" value="Genomic_DNA"/>
</dbReference>
<keyword evidence="1" id="KW-0812">Transmembrane</keyword>
<evidence type="ECO:0000313" key="2">
    <source>
        <dbReference type="EMBL" id="KAE8720256.1"/>
    </source>
</evidence>
<proteinExistence type="predicted"/>
<comment type="caution">
    <text evidence="2">The sequence shown here is derived from an EMBL/GenBank/DDBJ whole genome shotgun (WGS) entry which is preliminary data.</text>
</comment>
<accession>A0A6A3BTW3</accession>
<reference evidence="2" key="1">
    <citation type="submission" date="2019-09" db="EMBL/GenBank/DDBJ databases">
        <title>Draft genome information of white flower Hibiscus syriacus.</title>
        <authorList>
            <person name="Kim Y.-M."/>
        </authorList>
    </citation>
    <scope>NUCLEOTIDE SEQUENCE [LARGE SCALE GENOMIC DNA]</scope>
    <source>
        <strain evidence="2">YM2019G1</strain>
        <tissue evidence="2">Leaf</tissue>
    </source>
</reference>
<organism evidence="2">
    <name type="scientific">Hibiscus syriacus</name>
    <name type="common">Rose of Sharon</name>
    <dbReference type="NCBI Taxonomy" id="106335"/>
    <lineage>
        <taxon>Eukaryota</taxon>
        <taxon>Viridiplantae</taxon>
        <taxon>Streptophyta</taxon>
        <taxon>Embryophyta</taxon>
        <taxon>Tracheophyta</taxon>
        <taxon>Spermatophyta</taxon>
        <taxon>Magnoliopsida</taxon>
        <taxon>eudicotyledons</taxon>
        <taxon>Gunneridae</taxon>
        <taxon>Pentapetalae</taxon>
        <taxon>rosids</taxon>
        <taxon>malvids</taxon>
        <taxon>Malvales</taxon>
        <taxon>Malvaceae</taxon>
        <taxon>Malvoideae</taxon>
        <taxon>Hibiscus</taxon>
    </lineage>
</organism>
<name>A0A6A3BTW3_HIBSY</name>
<keyword evidence="1" id="KW-1133">Transmembrane helix</keyword>
<keyword evidence="1" id="KW-0472">Membrane</keyword>
<gene>
    <name evidence="2" type="ORF">F3Y22_tig00021103pilonHSYRG00014</name>
</gene>
<protein>
    <submittedName>
        <fullName evidence="2">Uncharacterized protein</fullName>
    </submittedName>
</protein>
<evidence type="ECO:0000256" key="1">
    <source>
        <dbReference type="SAM" id="Phobius"/>
    </source>
</evidence>
<sequence>MNLTALDLSVVESSSGLSAIIYFPLLLRIFRRRCRPERSGIKYLQRLKNLIGSINSNLTVGENSGGNTGVGQPRGYVDGVPSVVTLRGNSPSPLSPACVLTGESIVGGRKNGDAVVTVLQLSGSWLETRVDFMSPMKTVS</sequence>